<dbReference type="EMBL" id="JAAFZH010000023">
    <property type="protein sequence ID" value="NDU99100.1"/>
    <property type="molecule type" value="Genomic_DNA"/>
</dbReference>
<evidence type="ECO:0000256" key="1">
    <source>
        <dbReference type="SAM" id="MobiDB-lite"/>
    </source>
</evidence>
<evidence type="ECO:0000313" key="2">
    <source>
        <dbReference type="EMBL" id="NDU99100.1"/>
    </source>
</evidence>
<sequence length="159" mass="17442">MGCPAQPRDALPVDRQASSAKRSTTHDSRLKTSAKPNATLRVCRARSFFATLSRGDCPVDATWPTHFVSLPNSGGSGVDQNPTDELKAYLSRRASCRPKPERYVVFQLVRSTQRPQGLMDEETTPVNKRNLNLYTPVWLGCQPSHGTCILSAVACPRGT</sequence>
<reference evidence="2 3" key="1">
    <citation type="submission" date="2020-02" db="EMBL/GenBank/DDBJ databases">
        <title>Draft genome sequence of two Spirosoma agri KCTC 52727 and Spirosoma terrae KCTC 52035.</title>
        <authorList>
            <person name="Rojas J."/>
            <person name="Ambika Manirajan B."/>
            <person name="Suarez C."/>
            <person name="Ratering S."/>
            <person name="Schnell S."/>
        </authorList>
    </citation>
    <scope>NUCLEOTIDE SEQUENCE [LARGE SCALE GENOMIC DNA]</scope>
    <source>
        <strain evidence="2 3">KCTC 52035</strain>
    </source>
</reference>
<organism evidence="2 3">
    <name type="scientific">Spirosoma terrae</name>
    <dbReference type="NCBI Taxonomy" id="1968276"/>
    <lineage>
        <taxon>Bacteria</taxon>
        <taxon>Pseudomonadati</taxon>
        <taxon>Bacteroidota</taxon>
        <taxon>Cytophagia</taxon>
        <taxon>Cytophagales</taxon>
        <taxon>Cytophagaceae</taxon>
        <taxon>Spirosoma</taxon>
    </lineage>
</organism>
<comment type="caution">
    <text evidence="2">The sequence shown here is derived from an EMBL/GenBank/DDBJ whole genome shotgun (WGS) entry which is preliminary data.</text>
</comment>
<feature type="region of interest" description="Disordered" evidence="1">
    <location>
        <begin position="1"/>
        <end position="33"/>
    </location>
</feature>
<dbReference type="Proteomes" id="UP000474175">
    <property type="component" value="Unassembled WGS sequence"/>
</dbReference>
<evidence type="ECO:0000313" key="3">
    <source>
        <dbReference type="Proteomes" id="UP000474175"/>
    </source>
</evidence>
<proteinExistence type="predicted"/>
<dbReference type="RefSeq" id="WP_163955227.1">
    <property type="nucleotide sequence ID" value="NZ_JAAFZH010000023.1"/>
</dbReference>
<gene>
    <name evidence="2" type="ORF">GK108_29755</name>
</gene>
<dbReference type="AlphaFoldDB" id="A0A6L9LFF9"/>
<protein>
    <submittedName>
        <fullName evidence="2">Uncharacterized protein</fullName>
    </submittedName>
</protein>
<keyword evidence="3" id="KW-1185">Reference proteome</keyword>
<name>A0A6L9LFF9_9BACT</name>
<accession>A0A6L9LFF9</accession>